<gene>
    <name evidence="1" type="ORF">DFQ01_1501</name>
</gene>
<keyword evidence="2" id="KW-1185">Reference proteome</keyword>
<evidence type="ECO:0000313" key="1">
    <source>
        <dbReference type="EMBL" id="PWV88452.1"/>
    </source>
</evidence>
<organism evidence="1 2">
    <name type="scientific">Paenibacillus cellulosilyticus</name>
    <dbReference type="NCBI Taxonomy" id="375489"/>
    <lineage>
        <taxon>Bacteria</taxon>
        <taxon>Bacillati</taxon>
        <taxon>Bacillota</taxon>
        <taxon>Bacilli</taxon>
        <taxon>Bacillales</taxon>
        <taxon>Paenibacillaceae</taxon>
        <taxon>Paenibacillus</taxon>
    </lineage>
</organism>
<comment type="caution">
    <text evidence="1">The sequence shown here is derived from an EMBL/GenBank/DDBJ whole genome shotgun (WGS) entry which is preliminary data.</text>
</comment>
<name>A0A2V2YAE4_9BACL</name>
<dbReference type="Proteomes" id="UP000246635">
    <property type="component" value="Unassembled WGS sequence"/>
</dbReference>
<reference evidence="1 2" key="1">
    <citation type="submission" date="2018-05" db="EMBL/GenBank/DDBJ databases">
        <title>Genomic Encyclopedia of Type Strains, Phase III (KMG-III): the genomes of soil and plant-associated and newly described type strains.</title>
        <authorList>
            <person name="Whitman W."/>
        </authorList>
    </citation>
    <scope>NUCLEOTIDE SEQUENCE [LARGE SCALE GENOMIC DNA]</scope>
    <source>
        <strain evidence="1 2">CECT 5696</strain>
    </source>
</reference>
<dbReference type="EMBL" id="QGTQ01000050">
    <property type="protein sequence ID" value="PWV88452.1"/>
    <property type="molecule type" value="Genomic_DNA"/>
</dbReference>
<evidence type="ECO:0000313" key="2">
    <source>
        <dbReference type="Proteomes" id="UP000246635"/>
    </source>
</evidence>
<dbReference type="AlphaFoldDB" id="A0A2V2YAE4"/>
<proteinExistence type="predicted"/>
<sequence>MLLNSIFLSNIPDESSVKVQLLYSDYMELKEIAAENSYSLKKLVNKSIGMALDEIEESGFYTRRRSVRVVNAITKKCSLKIKNKHYDRLVEICDLHDIRVKDIVRDIILHYPTTYYKRD</sequence>
<accession>A0A2V2YAE4</accession>
<protein>
    <submittedName>
        <fullName evidence="1">Uncharacterized protein</fullName>
    </submittedName>
</protein>